<dbReference type="InterPro" id="IPR011990">
    <property type="entry name" value="TPR-like_helical_dom_sf"/>
</dbReference>
<dbReference type="EMBL" id="JARJLG010000003">
    <property type="protein sequence ID" value="KAJ7782533.1"/>
    <property type="molecule type" value="Genomic_DNA"/>
</dbReference>
<reference evidence="1" key="1">
    <citation type="submission" date="2023-03" db="EMBL/GenBank/DDBJ databases">
        <title>Massive genome expansion in bonnet fungi (Mycena s.s.) driven by repeated elements and novel gene families across ecological guilds.</title>
        <authorList>
            <consortium name="Lawrence Berkeley National Laboratory"/>
            <person name="Harder C.B."/>
            <person name="Miyauchi S."/>
            <person name="Viragh M."/>
            <person name="Kuo A."/>
            <person name="Thoen E."/>
            <person name="Andreopoulos B."/>
            <person name="Lu D."/>
            <person name="Skrede I."/>
            <person name="Drula E."/>
            <person name="Henrissat B."/>
            <person name="Morin E."/>
            <person name="Kohler A."/>
            <person name="Barry K."/>
            <person name="LaButti K."/>
            <person name="Morin E."/>
            <person name="Salamov A."/>
            <person name="Lipzen A."/>
            <person name="Mereny Z."/>
            <person name="Hegedus B."/>
            <person name="Baldrian P."/>
            <person name="Stursova M."/>
            <person name="Weitz H."/>
            <person name="Taylor A."/>
            <person name="Grigoriev I.V."/>
            <person name="Nagy L.G."/>
            <person name="Martin F."/>
            <person name="Kauserud H."/>
        </authorList>
    </citation>
    <scope>NUCLEOTIDE SEQUENCE</scope>
    <source>
        <strain evidence="1">CBHHK188m</strain>
    </source>
</reference>
<feature type="non-terminal residue" evidence="1">
    <location>
        <position position="202"/>
    </location>
</feature>
<dbReference type="AlphaFoldDB" id="A0AAD7KC32"/>
<dbReference type="Proteomes" id="UP001215280">
    <property type="component" value="Unassembled WGS sequence"/>
</dbReference>
<accession>A0AAD7KC32</accession>
<name>A0AAD7KC32_9AGAR</name>
<evidence type="ECO:0000313" key="1">
    <source>
        <dbReference type="EMBL" id="KAJ7782533.1"/>
    </source>
</evidence>
<organism evidence="1 2">
    <name type="scientific">Mycena maculata</name>
    <dbReference type="NCBI Taxonomy" id="230809"/>
    <lineage>
        <taxon>Eukaryota</taxon>
        <taxon>Fungi</taxon>
        <taxon>Dikarya</taxon>
        <taxon>Basidiomycota</taxon>
        <taxon>Agaricomycotina</taxon>
        <taxon>Agaricomycetes</taxon>
        <taxon>Agaricomycetidae</taxon>
        <taxon>Agaricales</taxon>
        <taxon>Marasmiineae</taxon>
        <taxon>Mycenaceae</taxon>
        <taxon>Mycena</taxon>
    </lineage>
</organism>
<proteinExistence type="predicted"/>
<protein>
    <submittedName>
        <fullName evidence="1">Uncharacterized protein</fullName>
    </submittedName>
</protein>
<evidence type="ECO:0000313" key="2">
    <source>
        <dbReference type="Proteomes" id="UP001215280"/>
    </source>
</evidence>
<comment type="caution">
    <text evidence="1">The sequence shown here is derived from an EMBL/GenBank/DDBJ whole genome shotgun (WGS) entry which is preliminary data.</text>
</comment>
<gene>
    <name evidence="1" type="ORF">DFH07DRAFT_721177</name>
</gene>
<keyword evidence="2" id="KW-1185">Reference proteome</keyword>
<sequence>NVGHPEKALKHAERGVAGCRKFVEESPTDMQDVLVSHLKGLSDCLAAVGRDNEALLAAKEAVLIYAAIPPYTWSPFLIPLRSQEMGANCFRSLSLRLTTFGQLDEALANAEKATGLYRELVSLAPVHQPSLARSLRDVASILWKLGRQDESIEAMEEVVVLMQKVADNETYFLTALIEALDQLSGYLSKRGDTERASAAASE</sequence>
<dbReference type="Gene3D" id="1.25.40.10">
    <property type="entry name" value="Tetratricopeptide repeat domain"/>
    <property type="match status" value="1"/>
</dbReference>
<dbReference type="SUPFAM" id="SSF48452">
    <property type="entry name" value="TPR-like"/>
    <property type="match status" value="1"/>
</dbReference>
<feature type="non-terminal residue" evidence="1">
    <location>
        <position position="1"/>
    </location>
</feature>